<evidence type="ECO:0000256" key="7">
    <source>
        <dbReference type="SAM" id="MobiDB-lite"/>
    </source>
</evidence>
<feature type="compositionally biased region" description="Polar residues" evidence="7">
    <location>
        <begin position="757"/>
        <end position="771"/>
    </location>
</feature>
<feature type="compositionally biased region" description="Pro residues" evidence="7">
    <location>
        <begin position="824"/>
        <end position="833"/>
    </location>
</feature>
<dbReference type="Proteomes" id="UP000076798">
    <property type="component" value="Unassembled WGS sequence"/>
</dbReference>
<feature type="compositionally biased region" description="Low complexity" evidence="7">
    <location>
        <begin position="969"/>
        <end position="986"/>
    </location>
</feature>
<dbReference type="Pfam" id="PF13949">
    <property type="entry name" value="ALIX_LYPXL_bnd"/>
    <property type="match status" value="1"/>
</dbReference>
<dbReference type="InterPro" id="IPR004328">
    <property type="entry name" value="BRO1_dom"/>
</dbReference>
<reference evidence="9 10" key="1">
    <citation type="journal article" date="2016" name="Mol. Biol. Evol.">
        <title>Comparative Genomics of Early-Diverging Mushroom-Forming Fungi Provides Insights into the Origins of Lignocellulose Decay Capabilities.</title>
        <authorList>
            <person name="Nagy L.G."/>
            <person name="Riley R."/>
            <person name="Tritt A."/>
            <person name="Adam C."/>
            <person name="Daum C."/>
            <person name="Floudas D."/>
            <person name="Sun H."/>
            <person name="Yadav J.S."/>
            <person name="Pangilinan J."/>
            <person name="Larsson K.H."/>
            <person name="Matsuura K."/>
            <person name="Barry K."/>
            <person name="Labutti K."/>
            <person name="Kuo R."/>
            <person name="Ohm R.A."/>
            <person name="Bhattacharya S.S."/>
            <person name="Shirouzu T."/>
            <person name="Yoshinaga Y."/>
            <person name="Martin F.M."/>
            <person name="Grigoriev I.V."/>
            <person name="Hibbett D.S."/>
        </authorList>
    </citation>
    <scope>NUCLEOTIDE SEQUENCE [LARGE SCALE GENOMIC DNA]</scope>
    <source>
        <strain evidence="9 10">HHB10207 ss-3</strain>
    </source>
</reference>
<protein>
    <recommendedName>
        <fullName evidence="5">BRO domain-containing protein 1</fullName>
    </recommendedName>
</protein>
<keyword evidence="10" id="KW-1185">Reference proteome</keyword>
<dbReference type="Gene3D" id="1.20.120.560">
    <property type="entry name" value="alix/aip1 in complex with the ypdl late domain"/>
    <property type="match status" value="1"/>
</dbReference>
<feature type="domain" description="BRO1" evidence="8">
    <location>
        <begin position="6"/>
        <end position="406"/>
    </location>
</feature>
<evidence type="ECO:0000313" key="10">
    <source>
        <dbReference type="Proteomes" id="UP000076798"/>
    </source>
</evidence>
<feature type="compositionally biased region" description="Pro residues" evidence="7">
    <location>
        <begin position="852"/>
        <end position="864"/>
    </location>
</feature>
<comment type="subcellular location">
    <subcellularLocation>
        <location evidence="2">Cytoplasm</location>
    </subcellularLocation>
    <subcellularLocation>
        <location evidence="1">Endosome</location>
    </subcellularLocation>
</comment>
<evidence type="ECO:0000256" key="6">
    <source>
        <dbReference type="SAM" id="Coils"/>
    </source>
</evidence>
<feature type="compositionally biased region" description="Pro residues" evidence="7">
    <location>
        <begin position="797"/>
        <end position="807"/>
    </location>
</feature>
<evidence type="ECO:0000256" key="4">
    <source>
        <dbReference type="ARBA" id="ARBA00022753"/>
    </source>
</evidence>
<feature type="compositionally biased region" description="Low complexity" evidence="7">
    <location>
        <begin position="996"/>
        <end position="1005"/>
    </location>
</feature>
<dbReference type="InterPro" id="IPR038499">
    <property type="entry name" value="BRO1_sf"/>
</dbReference>
<dbReference type="EMBL" id="KV428256">
    <property type="protein sequence ID" value="KZT33233.1"/>
    <property type="molecule type" value="Genomic_DNA"/>
</dbReference>
<evidence type="ECO:0000256" key="5">
    <source>
        <dbReference type="ARBA" id="ARBA00041284"/>
    </source>
</evidence>
<dbReference type="PROSITE" id="PS51180">
    <property type="entry name" value="BRO1"/>
    <property type="match status" value="1"/>
</dbReference>
<feature type="compositionally biased region" description="Low complexity" evidence="7">
    <location>
        <begin position="883"/>
        <end position="910"/>
    </location>
</feature>
<feature type="compositionally biased region" description="Low complexity" evidence="7">
    <location>
        <begin position="808"/>
        <end position="823"/>
    </location>
</feature>
<feature type="compositionally biased region" description="Low complexity" evidence="7">
    <location>
        <begin position="834"/>
        <end position="851"/>
    </location>
</feature>
<gene>
    <name evidence="9" type="ORF">SISSUDRAFT_1066310</name>
</gene>
<sequence>MAPQSPTISIPKKTTEEVDWTTPIQSLIAQSYGERPDNYAQECVNLQKCRQDAVRGAGSDMTGRDLLYKYFGQLELLELRFSEIRVPFPWHDAFTNKLTTQTSLAFEKASIIFQIASTHSSIASAQNRSDPEGLKRAFHYFRTCAGMLTYINDNFLHAPSTDLSREVVKFLVGIMLAQATEVFFDKCVDEKKGNALVAKVAAQAAFLYGGLNEEVKEFMGKGIFDRNWVTLIQVKAKYFTSLMHYYRALADDTAGRHGDALVRFQIAETNAKEANRSANTLTSYFVTGLSPTLPSDAASSMLELTKTHLALCTERKTTAQKDNDLIYNAVLPSESTLPAVDKLSVATAIPIQEVYGTPDVQKTIGPDLFARLIPLSVHEGASVYSEEKAKLVRGEVEKADIADEEVKASLVSIGVKEGLGRFREMVENMDDIDPVPPIVRKWKEEIDIGEIERQLRELERLREGVRGELEGVKGELEVESRECEMMRVKYEHLWTQEPSAPLTKSLRQDLKSHLSALEQAYSSDRQVVALWESVRGDIGILCSDSIDGLFVMKGSGESAGVVKDLLDADVGGDEEERKRIADVVKEIDERLGRINKLGRERNETLKDLKEKVQSDDVSHILLLNRRGQSVDSSLFAAELEKFRPYQQRIALSVASQQSTIQEVATLWKGLKDVASRGAGAKKWEERERKKMEVVKRFARARDGWMEVKEGLAKGLQFYRDLSDLSNSLRRSITSFITGRKVERDGLIANADTQQRLAAISPSRSPNLSSRGQDLDGVMSKLSLGTSTPTGSRWSDPSRPPLPPPPPSQLSYSNPLPPSSQNSSPYPPPPPPPRQSSYSSPVQPTSTGYSSPSLPPPPPPAPPRDPYASLFSTPGLSNQFSLDSPQPSVPQSQPSQYGHSQPQQSQYSYQSYPPPPPQPPRQQTLNTGANSWMQQQQSPLYRQDQVSSPSGQQSPYPPPPPSGGPGYGSYGQQPPQFQQPGQNQMYQPYPPPPPQPQNTQSSQNQQAWGQYGGYNR</sequence>
<evidence type="ECO:0000259" key="8">
    <source>
        <dbReference type="PROSITE" id="PS51180"/>
    </source>
</evidence>
<dbReference type="GO" id="GO:0005768">
    <property type="term" value="C:endosome"/>
    <property type="evidence" value="ECO:0007669"/>
    <property type="project" value="UniProtKB-SubCell"/>
</dbReference>
<keyword evidence="6" id="KW-0175">Coiled coil</keyword>
<dbReference type="AlphaFoldDB" id="A0A165YGT3"/>
<dbReference type="SMART" id="SM01041">
    <property type="entry name" value="BRO1"/>
    <property type="match status" value="1"/>
</dbReference>
<evidence type="ECO:0000256" key="2">
    <source>
        <dbReference type="ARBA" id="ARBA00004496"/>
    </source>
</evidence>
<dbReference type="GO" id="GO:0043328">
    <property type="term" value="P:protein transport to vacuole involved in ubiquitin-dependent protein catabolic process via the multivesicular body sorting pathway"/>
    <property type="evidence" value="ECO:0007669"/>
    <property type="project" value="TreeGrafter"/>
</dbReference>
<dbReference type="Gene3D" id="1.20.140.50">
    <property type="entry name" value="alix/aip1 like domains"/>
    <property type="match status" value="1"/>
</dbReference>
<dbReference type="STRING" id="1314776.A0A165YGT3"/>
<keyword evidence="3" id="KW-0963">Cytoplasm</keyword>
<dbReference type="PANTHER" id="PTHR23030">
    <property type="entry name" value="PCD6 INTERACTING PROTEIN-RELATED"/>
    <property type="match status" value="1"/>
</dbReference>
<proteinExistence type="predicted"/>
<dbReference type="Pfam" id="PF03097">
    <property type="entry name" value="BRO1"/>
    <property type="match status" value="1"/>
</dbReference>
<feature type="compositionally biased region" description="Polar residues" evidence="7">
    <location>
        <begin position="782"/>
        <end position="794"/>
    </location>
</feature>
<evidence type="ECO:0000313" key="9">
    <source>
        <dbReference type="EMBL" id="KZT33233.1"/>
    </source>
</evidence>
<feature type="compositionally biased region" description="Low complexity" evidence="7">
    <location>
        <begin position="942"/>
        <end position="953"/>
    </location>
</feature>
<feature type="region of interest" description="Disordered" evidence="7">
    <location>
        <begin position="757"/>
        <end position="1015"/>
    </location>
</feature>
<dbReference type="PANTHER" id="PTHR23030:SF30">
    <property type="entry name" value="TYROSINE-PROTEIN PHOSPHATASE NON-RECEPTOR TYPE 23"/>
    <property type="match status" value="1"/>
</dbReference>
<name>A0A165YGT3_9AGAM</name>
<accession>A0A165YGT3</accession>
<feature type="compositionally biased region" description="Polar residues" evidence="7">
    <location>
        <begin position="923"/>
        <end position="939"/>
    </location>
</feature>
<evidence type="ECO:0000256" key="3">
    <source>
        <dbReference type="ARBA" id="ARBA00022490"/>
    </source>
</evidence>
<feature type="coiled-coil region" evidence="6">
    <location>
        <begin position="441"/>
        <end position="475"/>
    </location>
</feature>
<dbReference type="Gene3D" id="1.25.40.280">
    <property type="entry name" value="alix/aip1 like domains"/>
    <property type="match status" value="1"/>
</dbReference>
<dbReference type="OrthoDB" id="2141925at2759"/>
<evidence type="ECO:0000256" key="1">
    <source>
        <dbReference type="ARBA" id="ARBA00004177"/>
    </source>
</evidence>
<organism evidence="9 10">
    <name type="scientific">Sistotremastrum suecicum HHB10207 ss-3</name>
    <dbReference type="NCBI Taxonomy" id="1314776"/>
    <lineage>
        <taxon>Eukaryota</taxon>
        <taxon>Fungi</taxon>
        <taxon>Dikarya</taxon>
        <taxon>Basidiomycota</taxon>
        <taxon>Agaricomycotina</taxon>
        <taxon>Agaricomycetes</taxon>
        <taxon>Sistotremastrales</taxon>
        <taxon>Sistotremastraceae</taxon>
        <taxon>Sistotremastrum</taxon>
    </lineage>
</organism>
<dbReference type="InterPro" id="IPR025304">
    <property type="entry name" value="ALIX_V_dom"/>
</dbReference>
<feature type="compositionally biased region" description="Polar residues" evidence="7">
    <location>
        <begin position="870"/>
        <end position="882"/>
    </location>
</feature>
<keyword evidence="4" id="KW-0967">Endosome</keyword>
<dbReference type="CDD" id="cd09242">
    <property type="entry name" value="BRO1_ScBro1_like"/>
    <property type="match status" value="1"/>
</dbReference>